<name>A0A8J3XU29_9ACTN</name>
<dbReference type="RefSeq" id="WP_203942999.1">
    <property type="nucleotide sequence ID" value="NZ_BOOR01000007.1"/>
</dbReference>
<reference evidence="1" key="1">
    <citation type="submission" date="2021-01" db="EMBL/GenBank/DDBJ databases">
        <title>Whole genome shotgun sequence of Planotetraspora thailandica NBRC 104271.</title>
        <authorList>
            <person name="Komaki H."/>
            <person name="Tamura T."/>
        </authorList>
    </citation>
    <scope>NUCLEOTIDE SEQUENCE</scope>
    <source>
        <strain evidence="1">NBRC 104271</strain>
    </source>
</reference>
<proteinExistence type="predicted"/>
<sequence>MPGPAVRRGVRRLAKAEFQLAAVEDEVLGALDDNQREQLYNLLQQAANGGELSCSGAADEPDRLPAGED</sequence>
<accession>A0A8J3XU29</accession>
<evidence type="ECO:0008006" key="3">
    <source>
        <dbReference type="Google" id="ProtNLM"/>
    </source>
</evidence>
<organism evidence="1 2">
    <name type="scientific">Planotetraspora thailandica</name>
    <dbReference type="NCBI Taxonomy" id="487172"/>
    <lineage>
        <taxon>Bacteria</taxon>
        <taxon>Bacillati</taxon>
        <taxon>Actinomycetota</taxon>
        <taxon>Actinomycetes</taxon>
        <taxon>Streptosporangiales</taxon>
        <taxon>Streptosporangiaceae</taxon>
        <taxon>Planotetraspora</taxon>
    </lineage>
</organism>
<dbReference type="EMBL" id="BOOR01000007">
    <property type="protein sequence ID" value="GII52700.1"/>
    <property type="molecule type" value="Genomic_DNA"/>
</dbReference>
<evidence type="ECO:0000313" key="1">
    <source>
        <dbReference type="EMBL" id="GII52700.1"/>
    </source>
</evidence>
<protein>
    <recommendedName>
        <fullName evidence="3">MarR family transcriptional regulator</fullName>
    </recommendedName>
</protein>
<dbReference type="AlphaFoldDB" id="A0A8J3XU29"/>
<gene>
    <name evidence="1" type="ORF">Pth03_10890</name>
</gene>
<keyword evidence="2" id="KW-1185">Reference proteome</keyword>
<comment type="caution">
    <text evidence="1">The sequence shown here is derived from an EMBL/GenBank/DDBJ whole genome shotgun (WGS) entry which is preliminary data.</text>
</comment>
<evidence type="ECO:0000313" key="2">
    <source>
        <dbReference type="Proteomes" id="UP000605992"/>
    </source>
</evidence>
<dbReference type="Proteomes" id="UP000605992">
    <property type="component" value="Unassembled WGS sequence"/>
</dbReference>